<gene>
    <name evidence="2" type="ORF">G0Q07_14280</name>
</gene>
<dbReference type="AlphaFoldDB" id="A0A6C0RGL6"/>
<keyword evidence="3" id="KW-1185">Reference proteome</keyword>
<evidence type="ECO:0000256" key="1">
    <source>
        <dbReference type="SAM" id="Phobius"/>
    </source>
</evidence>
<dbReference type="RefSeq" id="WP_163347278.1">
    <property type="nucleotide sequence ID" value="NZ_CP048409.1"/>
</dbReference>
<evidence type="ECO:0000313" key="3">
    <source>
        <dbReference type="Proteomes" id="UP000474630"/>
    </source>
</evidence>
<protein>
    <submittedName>
        <fullName evidence="2">Uncharacterized protein</fullName>
    </submittedName>
</protein>
<feature type="transmembrane region" description="Helical" evidence="1">
    <location>
        <begin position="85"/>
        <end position="106"/>
    </location>
</feature>
<dbReference type="EMBL" id="CP048409">
    <property type="protein sequence ID" value="QIA08815.1"/>
    <property type="molecule type" value="Genomic_DNA"/>
</dbReference>
<proteinExistence type="predicted"/>
<organism evidence="2 3">
    <name type="scientific">Draconibacterium halophilum</name>
    <dbReference type="NCBI Taxonomy" id="2706887"/>
    <lineage>
        <taxon>Bacteria</taxon>
        <taxon>Pseudomonadati</taxon>
        <taxon>Bacteroidota</taxon>
        <taxon>Bacteroidia</taxon>
        <taxon>Marinilabiliales</taxon>
        <taxon>Prolixibacteraceae</taxon>
        <taxon>Draconibacterium</taxon>
    </lineage>
</organism>
<keyword evidence="1" id="KW-0472">Membrane</keyword>
<dbReference type="Proteomes" id="UP000474630">
    <property type="component" value="Chromosome"/>
</dbReference>
<sequence>MMNKGSYNKIVGYIGSMENQNEIKPSELSEIINVNKKEIDNVFKSLLEKGKAIDLTGTELETTITYDKKVNYSELIKKSSINQKIMKGIIGIGIVLGALWTAIQFYEWATIKYNARNEAKQKQPSNNEKLNENYHYIDSISE</sequence>
<accession>A0A6C0RGL6</accession>
<reference evidence="2 3" key="1">
    <citation type="submission" date="2020-02" db="EMBL/GenBank/DDBJ databases">
        <title>Genome sequencing for Draconibacterium sp. strain M1.</title>
        <authorList>
            <person name="Park S.-J."/>
        </authorList>
    </citation>
    <scope>NUCLEOTIDE SEQUENCE [LARGE SCALE GENOMIC DNA]</scope>
    <source>
        <strain evidence="2 3">M1</strain>
    </source>
</reference>
<dbReference type="KEGG" id="drc:G0Q07_14280"/>
<evidence type="ECO:0000313" key="2">
    <source>
        <dbReference type="EMBL" id="QIA08815.1"/>
    </source>
</evidence>
<keyword evidence="1" id="KW-1133">Transmembrane helix</keyword>
<keyword evidence="1" id="KW-0812">Transmembrane</keyword>
<name>A0A6C0RGL6_9BACT</name>